<reference evidence="1 2" key="1">
    <citation type="submission" date="2019-04" db="EMBL/GenBank/DDBJ databases">
        <title>Shimia ponticola sp. nov., isolated from seawater.</title>
        <authorList>
            <person name="Kim Y.-O."/>
            <person name="Yoon J.-H."/>
        </authorList>
    </citation>
    <scope>NUCLEOTIDE SEQUENCE [LARGE SCALE GENOMIC DNA]</scope>
    <source>
        <strain evidence="1 2">MYP11</strain>
    </source>
</reference>
<dbReference type="EMBL" id="SRKY01000001">
    <property type="protein sequence ID" value="THH38308.1"/>
    <property type="molecule type" value="Genomic_DNA"/>
</dbReference>
<dbReference type="Proteomes" id="UP000306602">
    <property type="component" value="Unassembled WGS sequence"/>
</dbReference>
<protein>
    <recommendedName>
        <fullName evidence="3">Phage gp6-like head-tail connector protein</fullName>
    </recommendedName>
</protein>
<accession>A0A4S4NJ90</accession>
<proteinExistence type="predicted"/>
<dbReference type="InterPro" id="IPR011738">
    <property type="entry name" value="Phage_CHP"/>
</dbReference>
<dbReference type="RefSeq" id="WP_136461201.1">
    <property type="nucleotide sequence ID" value="NZ_SRKY01000001.1"/>
</dbReference>
<dbReference type="NCBIfam" id="TIGR01560">
    <property type="entry name" value="put_DNA_pack"/>
    <property type="match status" value="1"/>
</dbReference>
<dbReference type="CDD" id="cd08054">
    <property type="entry name" value="gp6"/>
    <property type="match status" value="1"/>
</dbReference>
<name>A0A4S4NJ90_9RHOB</name>
<dbReference type="NCBIfam" id="TIGR02215">
    <property type="entry name" value="phage_chp_gp8"/>
    <property type="match status" value="1"/>
</dbReference>
<evidence type="ECO:0008006" key="3">
    <source>
        <dbReference type="Google" id="ProtNLM"/>
    </source>
</evidence>
<comment type="caution">
    <text evidence="1">The sequence shown here is derived from an EMBL/GenBank/DDBJ whole genome shotgun (WGS) entry which is preliminary data.</text>
</comment>
<dbReference type="AlphaFoldDB" id="A0A4S4NJ90"/>
<dbReference type="OrthoDB" id="8478788at2"/>
<organism evidence="1 2">
    <name type="scientific">Aliishimia ponticola</name>
    <dbReference type="NCBI Taxonomy" id="2499833"/>
    <lineage>
        <taxon>Bacteria</taxon>
        <taxon>Pseudomonadati</taxon>
        <taxon>Pseudomonadota</taxon>
        <taxon>Alphaproteobacteria</taxon>
        <taxon>Rhodobacterales</taxon>
        <taxon>Paracoccaceae</taxon>
        <taxon>Aliishimia</taxon>
    </lineage>
</organism>
<dbReference type="Gene3D" id="1.10.3230.30">
    <property type="entry name" value="Phage gp6-like head-tail connector protein"/>
    <property type="match status" value="1"/>
</dbReference>
<evidence type="ECO:0000313" key="2">
    <source>
        <dbReference type="Proteomes" id="UP000306602"/>
    </source>
</evidence>
<sequence>MMLIEETVVPDTSLPVEDFKAHLRLGTGFGDETLQDPVLLGFLRAALSAIEARTGKVLFERGFLWTLTKWQGVDAQPLPVAPVTALNQVTMVERDGTETDVELDRLRLVRNLQQPVIVALGTMLPTIPSTGSVDIRFKAGFGPAWTDLPDDLRQAVMLLASHYYEFRSETSLSEGCMPFGVTSLIERYRTIRIGFGGRT</sequence>
<dbReference type="InterPro" id="IPR006450">
    <property type="entry name" value="Phage_HK97_gp6-like"/>
</dbReference>
<evidence type="ECO:0000313" key="1">
    <source>
        <dbReference type="EMBL" id="THH38308.1"/>
    </source>
</evidence>
<keyword evidence="2" id="KW-1185">Reference proteome</keyword>
<gene>
    <name evidence="1" type="ORF">E4Z66_01685</name>
</gene>